<proteinExistence type="predicted"/>
<dbReference type="AlphaFoldDB" id="A0A7S4J826"/>
<evidence type="ECO:0000313" key="2">
    <source>
        <dbReference type="EMBL" id="CAE2255356.1"/>
    </source>
</evidence>
<accession>A0A7S4J826</accession>
<dbReference type="EMBL" id="HBKQ01034538">
    <property type="protein sequence ID" value="CAE2255356.1"/>
    <property type="molecule type" value="Transcribed_RNA"/>
</dbReference>
<feature type="region of interest" description="Disordered" evidence="1">
    <location>
        <begin position="246"/>
        <end position="271"/>
    </location>
</feature>
<feature type="compositionally biased region" description="Acidic residues" evidence="1">
    <location>
        <begin position="498"/>
        <end position="510"/>
    </location>
</feature>
<evidence type="ECO:0000256" key="1">
    <source>
        <dbReference type="SAM" id="MobiDB-lite"/>
    </source>
</evidence>
<feature type="region of interest" description="Disordered" evidence="1">
    <location>
        <begin position="330"/>
        <end position="376"/>
    </location>
</feature>
<name>A0A7S4J826_9STRA</name>
<reference evidence="2" key="1">
    <citation type="submission" date="2021-01" db="EMBL/GenBank/DDBJ databases">
        <authorList>
            <person name="Corre E."/>
            <person name="Pelletier E."/>
            <person name="Niang G."/>
            <person name="Scheremetjew M."/>
            <person name="Finn R."/>
            <person name="Kale V."/>
            <person name="Holt S."/>
            <person name="Cochrane G."/>
            <person name="Meng A."/>
            <person name="Brown T."/>
            <person name="Cohen L."/>
        </authorList>
    </citation>
    <scope>NUCLEOTIDE SEQUENCE</scope>
    <source>
        <strain evidence="2">Isolate 1302-5</strain>
    </source>
</reference>
<feature type="region of interest" description="Disordered" evidence="1">
    <location>
        <begin position="467"/>
        <end position="510"/>
    </location>
</feature>
<feature type="compositionally biased region" description="Basic and acidic residues" evidence="1">
    <location>
        <begin position="467"/>
        <end position="493"/>
    </location>
</feature>
<organism evidence="2">
    <name type="scientific">Odontella aurita</name>
    <dbReference type="NCBI Taxonomy" id="265563"/>
    <lineage>
        <taxon>Eukaryota</taxon>
        <taxon>Sar</taxon>
        <taxon>Stramenopiles</taxon>
        <taxon>Ochrophyta</taxon>
        <taxon>Bacillariophyta</taxon>
        <taxon>Mediophyceae</taxon>
        <taxon>Biddulphiophycidae</taxon>
        <taxon>Eupodiscales</taxon>
        <taxon>Odontellaceae</taxon>
        <taxon>Odontella</taxon>
    </lineage>
</organism>
<gene>
    <name evidence="2" type="ORF">OAUR00152_LOCUS23657</name>
</gene>
<sequence>MIPTVASKANPALIARAIAGQVGGGGIGPTVASKLKPALLSQAVAGSVGRGGGIRQLATNMGKERKIDPSSPPHPERPPNAQDFVKVRIEPGQWVDDDRTDPTYHPQWKKNRARIISAEDYANRPKAGFSEQFASPRDAMLTLCWLTQEDRDNIYQLYLDMMESMAKSDRGVTSHEYVMRVVAQKFGISTARAAAIVQLQHNEDRIRKEKPEQKIYYEVQEYMDAKIREHIHKLYEFYGEEPPKGFMEDPVGVDGSGDPDRRTSGSSSAEDLYDVDAMTRQALIRKKSEAQLSIDGHVYVEDVDDAARDVKLDGNAKKLMDAARTAVLGDDEAASDSETQKASLRPDDQAPLPDNGRGIGGAWAGKDDPDSPGRRPRWKFAAKIIDTGKDAKKAKRNRTLKKAKDEGIANTLIEQGGKVRPATVDEAGKVSWRPLRNEKEFMFKGVKQAWLDRTLRGKMDAWGKVERDLEKERLMDEQARGEGDTAGENEGKQTEGGTSEEESSDDESKS</sequence>
<protein>
    <submittedName>
        <fullName evidence="2">Uncharacterized protein</fullName>
    </submittedName>
</protein>